<name>A0A0C3CXK1_OIDMZ</name>
<evidence type="ECO:0000313" key="2">
    <source>
        <dbReference type="Proteomes" id="UP000054321"/>
    </source>
</evidence>
<keyword evidence="2" id="KW-1185">Reference proteome</keyword>
<organism evidence="1 2">
    <name type="scientific">Oidiodendron maius (strain Zn)</name>
    <dbReference type="NCBI Taxonomy" id="913774"/>
    <lineage>
        <taxon>Eukaryota</taxon>
        <taxon>Fungi</taxon>
        <taxon>Dikarya</taxon>
        <taxon>Ascomycota</taxon>
        <taxon>Pezizomycotina</taxon>
        <taxon>Leotiomycetes</taxon>
        <taxon>Leotiomycetes incertae sedis</taxon>
        <taxon>Myxotrichaceae</taxon>
        <taxon>Oidiodendron</taxon>
    </lineage>
</organism>
<protein>
    <submittedName>
        <fullName evidence="1">Uncharacterized protein</fullName>
    </submittedName>
</protein>
<dbReference type="HOGENOM" id="CLU_2677808_0_0_1"/>
<dbReference type="InParanoid" id="A0A0C3CXK1"/>
<reference evidence="2" key="2">
    <citation type="submission" date="2015-01" db="EMBL/GenBank/DDBJ databases">
        <title>Evolutionary Origins and Diversification of the Mycorrhizal Mutualists.</title>
        <authorList>
            <consortium name="DOE Joint Genome Institute"/>
            <consortium name="Mycorrhizal Genomics Consortium"/>
            <person name="Kohler A."/>
            <person name="Kuo A."/>
            <person name="Nagy L.G."/>
            <person name="Floudas D."/>
            <person name="Copeland A."/>
            <person name="Barry K.W."/>
            <person name="Cichocki N."/>
            <person name="Veneault-Fourrey C."/>
            <person name="LaButti K."/>
            <person name="Lindquist E.A."/>
            <person name="Lipzen A."/>
            <person name="Lundell T."/>
            <person name="Morin E."/>
            <person name="Murat C."/>
            <person name="Riley R."/>
            <person name="Ohm R."/>
            <person name="Sun H."/>
            <person name="Tunlid A."/>
            <person name="Henrissat B."/>
            <person name="Grigoriev I.V."/>
            <person name="Hibbett D.S."/>
            <person name="Martin F."/>
        </authorList>
    </citation>
    <scope>NUCLEOTIDE SEQUENCE [LARGE SCALE GENOMIC DNA]</scope>
    <source>
        <strain evidence="2">Zn</strain>
    </source>
</reference>
<proteinExistence type="predicted"/>
<reference evidence="1 2" key="1">
    <citation type="submission" date="2014-04" db="EMBL/GenBank/DDBJ databases">
        <authorList>
            <consortium name="DOE Joint Genome Institute"/>
            <person name="Kuo A."/>
            <person name="Martino E."/>
            <person name="Perotto S."/>
            <person name="Kohler A."/>
            <person name="Nagy L.G."/>
            <person name="Floudas D."/>
            <person name="Copeland A."/>
            <person name="Barry K.W."/>
            <person name="Cichocki N."/>
            <person name="Veneault-Fourrey C."/>
            <person name="LaButti K."/>
            <person name="Lindquist E.A."/>
            <person name="Lipzen A."/>
            <person name="Lundell T."/>
            <person name="Morin E."/>
            <person name="Murat C."/>
            <person name="Sun H."/>
            <person name="Tunlid A."/>
            <person name="Henrissat B."/>
            <person name="Grigoriev I.V."/>
            <person name="Hibbett D.S."/>
            <person name="Martin F."/>
            <person name="Nordberg H.P."/>
            <person name="Cantor M.N."/>
            <person name="Hua S.X."/>
        </authorList>
    </citation>
    <scope>NUCLEOTIDE SEQUENCE [LARGE SCALE GENOMIC DNA]</scope>
    <source>
        <strain evidence="1 2">Zn</strain>
    </source>
</reference>
<dbReference type="AlphaFoldDB" id="A0A0C3CXK1"/>
<evidence type="ECO:0000313" key="1">
    <source>
        <dbReference type="EMBL" id="KIN03734.1"/>
    </source>
</evidence>
<feature type="non-terminal residue" evidence="1">
    <location>
        <position position="1"/>
    </location>
</feature>
<sequence length="75" mass="8929">NRQRSRNMVEKEFSVPRTQHADIRYSMQVKNLGDKEVRGDAKYLPPRTTNYRYALQLLLLRNQALRNERKVPAQT</sequence>
<dbReference type="Proteomes" id="UP000054321">
    <property type="component" value="Unassembled WGS sequence"/>
</dbReference>
<dbReference type="EMBL" id="KN832873">
    <property type="protein sequence ID" value="KIN03734.1"/>
    <property type="molecule type" value="Genomic_DNA"/>
</dbReference>
<accession>A0A0C3CXK1</accession>
<gene>
    <name evidence="1" type="ORF">OIDMADRAFT_18003</name>
</gene>